<name>A0A2W1NJ32_9FLAO</name>
<dbReference type="InterPro" id="IPR018958">
    <property type="entry name" value="Knr4/Smi1-like_dom"/>
</dbReference>
<keyword evidence="3" id="KW-1185">Reference proteome</keyword>
<accession>A0A2W1NJ32</accession>
<proteinExistence type="predicted"/>
<organism evidence="2 3">
    <name type="scientific">Putridiphycobacter roseus</name>
    <dbReference type="NCBI Taxonomy" id="2219161"/>
    <lineage>
        <taxon>Bacteria</taxon>
        <taxon>Pseudomonadati</taxon>
        <taxon>Bacteroidota</taxon>
        <taxon>Flavobacteriia</taxon>
        <taxon>Flavobacteriales</taxon>
        <taxon>Crocinitomicaceae</taxon>
        <taxon>Putridiphycobacter</taxon>
    </lineage>
</organism>
<evidence type="ECO:0000313" key="3">
    <source>
        <dbReference type="Proteomes" id="UP000249248"/>
    </source>
</evidence>
<dbReference type="SUPFAM" id="SSF160631">
    <property type="entry name" value="SMI1/KNR4-like"/>
    <property type="match status" value="1"/>
</dbReference>
<reference evidence="2 3" key="1">
    <citation type="submission" date="2018-06" db="EMBL/GenBank/DDBJ databases">
        <title>The draft genome sequence of Crocinitomix sp. SM1701.</title>
        <authorList>
            <person name="Zhang X."/>
        </authorList>
    </citation>
    <scope>NUCLEOTIDE SEQUENCE [LARGE SCALE GENOMIC DNA]</scope>
    <source>
        <strain evidence="2 3">SM1701</strain>
    </source>
</reference>
<evidence type="ECO:0000313" key="2">
    <source>
        <dbReference type="EMBL" id="PZE15632.1"/>
    </source>
</evidence>
<dbReference type="SMART" id="SM00860">
    <property type="entry name" value="SMI1_KNR4"/>
    <property type="match status" value="1"/>
</dbReference>
<dbReference type="RefSeq" id="WP_111064721.1">
    <property type="nucleotide sequence ID" value="NZ_JBHUCU010000011.1"/>
</dbReference>
<dbReference type="AlphaFoldDB" id="A0A2W1NJ32"/>
<gene>
    <name evidence="2" type="ORF">DNU06_17065</name>
</gene>
<feature type="domain" description="Knr4/Smi1-like" evidence="1">
    <location>
        <begin position="16"/>
        <end position="141"/>
    </location>
</feature>
<dbReference type="EMBL" id="QKSB01000024">
    <property type="protein sequence ID" value="PZE15632.1"/>
    <property type="molecule type" value="Genomic_DNA"/>
</dbReference>
<dbReference type="Pfam" id="PF09346">
    <property type="entry name" value="SMI1_KNR4"/>
    <property type="match status" value="1"/>
</dbReference>
<protein>
    <recommendedName>
        <fullName evidence="1">Knr4/Smi1-like domain-containing protein</fullName>
    </recommendedName>
</protein>
<dbReference type="Proteomes" id="UP000249248">
    <property type="component" value="Unassembled WGS sequence"/>
</dbReference>
<evidence type="ECO:0000259" key="1">
    <source>
        <dbReference type="SMART" id="SM00860"/>
    </source>
</evidence>
<dbReference type="OrthoDB" id="6637351at2"/>
<dbReference type="Gene3D" id="3.40.1580.10">
    <property type="entry name" value="SMI1/KNR4-like"/>
    <property type="match status" value="1"/>
</dbReference>
<dbReference type="InterPro" id="IPR037883">
    <property type="entry name" value="Knr4/Smi1-like_sf"/>
</dbReference>
<sequence>MNKVSITFKTRAEFLPIFDEDLNDFETLIGKTLPTDYRQHMLVYNGGSVKEDIDHKNFPEGGGGISHLDAIKYGGENSMEEVFAYLGGKIPSGHISIGVCSSGGNILMDLNSGSKYGMTKWWNHDGYIVNLSPSFTGLLNDMVEPADEW</sequence>
<comment type="caution">
    <text evidence="2">The sequence shown here is derived from an EMBL/GenBank/DDBJ whole genome shotgun (WGS) entry which is preliminary data.</text>
</comment>